<feature type="DNA-binding region" description="H-T-H motif" evidence="2">
    <location>
        <begin position="40"/>
        <end position="59"/>
    </location>
</feature>
<dbReference type="AlphaFoldDB" id="A0AAW8JIC5"/>
<dbReference type="SUPFAM" id="SSF48498">
    <property type="entry name" value="Tetracyclin repressor-like, C-terminal domain"/>
    <property type="match status" value="1"/>
</dbReference>
<dbReference type="EMBL" id="JAVIDA010000018">
    <property type="protein sequence ID" value="MDQ9072352.1"/>
    <property type="molecule type" value="Genomic_DNA"/>
</dbReference>
<evidence type="ECO:0000313" key="5">
    <source>
        <dbReference type="Proteomes" id="UP001243195"/>
    </source>
</evidence>
<protein>
    <submittedName>
        <fullName evidence="4">TetR/AcrR family transcriptional regulator</fullName>
    </submittedName>
</protein>
<keyword evidence="1 2" id="KW-0238">DNA-binding</keyword>
<feature type="domain" description="HTH tetR-type" evidence="3">
    <location>
        <begin position="17"/>
        <end position="77"/>
    </location>
</feature>
<dbReference type="InterPro" id="IPR036271">
    <property type="entry name" value="Tet_transcr_reg_TetR-rel_C_sf"/>
</dbReference>
<dbReference type="RefSeq" id="WP_308956758.1">
    <property type="nucleotide sequence ID" value="NZ_JASVDU010000013.1"/>
</dbReference>
<name>A0AAW8JIC5_9GAMM</name>
<dbReference type="InterPro" id="IPR001647">
    <property type="entry name" value="HTH_TetR"/>
</dbReference>
<dbReference type="PANTHER" id="PTHR43479">
    <property type="entry name" value="ACREF/ENVCD OPERON REPRESSOR-RELATED"/>
    <property type="match status" value="1"/>
</dbReference>
<dbReference type="SUPFAM" id="SSF46689">
    <property type="entry name" value="Homeodomain-like"/>
    <property type="match status" value="1"/>
</dbReference>
<dbReference type="PANTHER" id="PTHR43479:SF11">
    <property type="entry name" value="ACREF_ENVCD OPERON REPRESSOR-RELATED"/>
    <property type="match status" value="1"/>
</dbReference>
<organism evidence="4 5">
    <name type="scientific">Acinetobacter gerneri</name>
    <dbReference type="NCBI Taxonomy" id="202952"/>
    <lineage>
        <taxon>Bacteria</taxon>
        <taxon>Pseudomonadati</taxon>
        <taxon>Pseudomonadota</taxon>
        <taxon>Gammaproteobacteria</taxon>
        <taxon>Moraxellales</taxon>
        <taxon>Moraxellaceae</taxon>
        <taxon>Acinetobacter</taxon>
    </lineage>
</organism>
<dbReference type="Pfam" id="PF00440">
    <property type="entry name" value="TetR_N"/>
    <property type="match status" value="1"/>
</dbReference>
<dbReference type="Proteomes" id="UP001243195">
    <property type="component" value="Unassembled WGS sequence"/>
</dbReference>
<sequence>MMSNQALLERIFSGRRALLKRTILLDALQCFMEHGIENTTIEMIRQKSDSSVGAIYHHFKNKDGIVAALFFAAQDDLNQLRQQYLNEIEQDHSLDFKSIISAVIFSYADWVTQHPDFARFQFSAHFNVSHGAHQSELKQKSQDQIKILLSKIKKIDQDLPHYPTELYASLVIGPTENYCRAWLSNKVQTSPHEYRHFLAEAALKSLI</sequence>
<evidence type="ECO:0000256" key="1">
    <source>
        <dbReference type="ARBA" id="ARBA00023125"/>
    </source>
</evidence>
<dbReference type="Gene3D" id="1.10.357.10">
    <property type="entry name" value="Tetracycline Repressor, domain 2"/>
    <property type="match status" value="1"/>
</dbReference>
<dbReference type="InterPro" id="IPR023772">
    <property type="entry name" value="DNA-bd_HTH_TetR-type_CS"/>
</dbReference>
<dbReference type="InterPro" id="IPR009057">
    <property type="entry name" value="Homeodomain-like_sf"/>
</dbReference>
<evidence type="ECO:0000256" key="2">
    <source>
        <dbReference type="PROSITE-ProRule" id="PRU00335"/>
    </source>
</evidence>
<proteinExistence type="predicted"/>
<evidence type="ECO:0000313" key="4">
    <source>
        <dbReference type="EMBL" id="MDQ9072352.1"/>
    </source>
</evidence>
<dbReference type="PROSITE" id="PS50977">
    <property type="entry name" value="HTH_TETR_2"/>
    <property type="match status" value="1"/>
</dbReference>
<dbReference type="InterPro" id="IPR050624">
    <property type="entry name" value="HTH-type_Tx_Regulator"/>
</dbReference>
<dbReference type="PRINTS" id="PR00455">
    <property type="entry name" value="HTHTETR"/>
</dbReference>
<evidence type="ECO:0000259" key="3">
    <source>
        <dbReference type="PROSITE" id="PS50977"/>
    </source>
</evidence>
<reference evidence="4" key="1">
    <citation type="submission" date="2023-08" db="EMBL/GenBank/DDBJ databases">
        <title>Emergence of clinically-relevant ST2 carbapenem-resistant Acinetobacter baumannii strains in hospital sewages in Zhejiang, East of China.</title>
        <authorList>
            <person name="Kaichao C."/>
            <person name="Zhang R."/>
        </authorList>
    </citation>
    <scope>NUCLEOTIDE SEQUENCE</scope>
    <source>
        <strain evidence="4">M-SY-60</strain>
    </source>
</reference>
<gene>
    <name evidence="4" type="ORF">RFH51_12900</name>
</gene>
<dbReference type="PROSITE" id="PS01081">
    <property type="entry name" value="HTH_TETR_1"/>
    <property type="match status" value="1"/>
</dbReference>
<dbReference type="GO" id="GO:0003677">
    <property type="term" value="F:DNA binding"/>
    <property type="evidence" value="ECO:0007669"/>
    <property type="project" value="UniProtKB-UniRule"/>
</dbReference>
<accession>A0AAW8JIC5</accession>
<comment type="caution">
    <text evidence="4">The sequence shown here is derived from an EMBL/GenBank/DDBJ whole genome shotgun (WGS) entry which is preliminary data.</text>
</comment>